<reference evidence="2" key="1">
    <citation type="submission" date="2025-08" db="UniProtKB">
        <authorList>
            <consortium name="RefSeq"/>
        </authorList>
    </citation>
    <scope>IDENTIFICATION</scope>
    <source>
        <tissue evidence="2">Whole larvae</tissue>
    </source>
</reference>
<evidence type="ECO:0000313" key="2">
    <source>
        <dbReference type="RefSeq" id="XP_052757020.1"/>
    </source>
</evidence>
<organism evidence="1 2">
    <name type="scientific">Galleria mellonella</name>
    <name type="common">Greater wax moth</name>
    <dbReference type="NCBI Taxonomy" id="7137"/>
    <lineage>
        <taxon>Eukaryota</taxon>
        <taxon>Metazoa</taxon>
        <taxon>Ecdysozoa</taxon>
        <taxon>Arthropoda</taxon>
        <taxon>Hexapoda</taxon>
        <taxon>Insecta</taxon>
        <taxon>Pterygota</taxon>
        <taxon>Neoptera</taxon>
        <taxon>Endopterygota</taxon>
        <taxon>Lepidoptera</taxon>
        <taxon>Glossata</taxon>
        <taxon>Ditrysia</taxon>
        <taxon>Pyraloidea</taxon>
        <taxon>Pyralidae</taxon>
        <taxon>Galleriinae</taxon>
        <taxon>Galleria</taxon>
    </lineage>
</organism>
<keyword evidence="1" id="KW-1185">Reference proteome</keyword>
<name>A0ABM3N0G7_GALME</name>
<sequence length="196" mass="22647">MVVHHNLDSFEMPFGSIKPQFEINQYVVVKNHMKEIKRNNNENIISNEATKLLQQNVKKKKRKREKSITLEEKSSISTADTGENLKTCSIDDNNVICESDLEELKSVYNKCKAIVKKIERKYGHLLDISEAEPSPFHSQTNSSHDIRNEEKCTCSKKKKIIYDDDGMEITKESDFDKHICPKKLKSSSSKKQRKIS</sequence>
<dbReference type="Proteomes" id="UP001652740">
    <property type="component" value="Unplaced"/>
</dbReference>
<evidence type="ECO:0000313" key="1">
    <source>
        <dbReference type="Proteomes" id="UP001652740"/>
    </source>
</evidence>
<proteinExistence type="predicted"/>
<gene>
    <name evidence="2" type="primary">LOC128202078</name>
</gene>
<dbReference type="GeneID" id="128202078"/>
<dbReference type="RefSeq" id="XP_052757020.1">
    <property type="nucleotide sequence ID" value="XM_052901060.1"/>
</dbReference>
<accession>A0ABM3N0G7</accession>
<protein>
    <submittedName>
        <fullName evidence="2">Uncharacterized protein LOC128202078</fullName>
    </submittedName>
</protein>